<gene>
    <name evidence="2" type="ORF">UFOVP861_9</name>
</gene>
<dbReference type="EMBL" id="LR796810">
    <property type="protein sequence ID" value="CAB4167211.1"/>
    <property type="molecule type" value="Genomic_DNA"/>
</dbReference>
<feature type="compositionally biased region" description="Polar residues" evidence="1">
    <location>
        <begin position="1"/>
        <end position="27"/>
    </location>
</feature>
<proteinExistence type="predicted"/>
<evidence type="ECO:0000313" key="2">
    <source>
        <dbReference type="EMBL" id="CAB4167211.1"/>
    </source>
</evidence>
<protein>
    <submittedName>
        <fullName evidence="2">Uncharacterized protein</fullName>
    </submittedName>
</protein>
<feature type="compositionally biased region" description="Basic and acidic residues" evidence="1">
    <location>
        <begin position="39"/>
        <end position="54"/>
    </location>
</feature>
<name>A0A6J5PCQ0_9CAUD</name>
<accession>A0A6J5PCQ0</accession>
<sequence>MISAFSAITQAQAGRKQQASPMEQQQDSGGGGGSPDLEYAPRERKPRVKREGTMRSRAAAGQDTLYKKTFKL</sequence>
<organism evidence="2">
    <name type="scientific">uncultured Caudovirales phage</name>
    <dbReference type="NCBI Taxonomy" id="2100421"/>
    <lineage>
        <taxon>Viruses</taxon>
        <taxon>Duplodnaviria</taxon>
        <taxon>Heunggongvirae</taxon>
        <taxon>Uroviricota</taxon>
        <taxon>Caudoviricetes</taxon>
        <taxon>Peduoviridae</taxon>
        <taxon>Maltschvirus</taxon>
        <taxon>Maltschvirus maltsch</taxon>
    </lineage>
</organism>
<reference evidence="2" key="1">
    <citation type="submission" date="2020-04" db="EMBL/GenBank/DDBJ databases">
        <authorList>
            <person name="Chiriac C."/>
            <person name="Salcher M."/>
            <person name="Ghai R."/>
            <person name="Kavagutti S V."/>
        </authorList>
    </citation>
    <scope>NUCLEOTIDE SEQUENCE</scope>
</reference>
<evidence type="ECO:0000256" key="1">
    <source>
        <dbReference type="SAM" id="MobiDB-lite"/>
    </source>
</evidence>
<feature type="region of interest" description="Disordered" evidence="1">
    <location>
        <begin position="1"/>
        <end position="72"/>
    </location>
</feature>